<sequence length="275" mass="29615">MEYSWTALTFLAAVWLIAFSTQLADYATARFDHLRLARAVRTRVRLHPVAWVVPAAGSALVAVAVGVDWSTRSFFAGPGSVPAAVLIALSTVVVLVAIVSVITVVVVRPPADSYRLVRDELIELADVRLHQDQVDEFHARVAAIDAASKDRKSSDAATIPAALQLLVRTPQRLIAPLISLAVAISALVHMANYPSQPWVFVVALLTVIASVTFGIAAVRASSALRTAVRSTQDVYRRELVGLIVEAERSSKKRVAGLGDRVARALSILREQQAAQ</sequence>
<feature type="transmembrane region" description="Helical" evidence="1">
    <location>
        <begin position="198"/>
        <end position="220"/>
    </location>
</feature>
<keyword evidence="1" id="KW-0472">Membrane</keyword>
<evidence type="ECO:0000313" key="2">
    <source>
        <dbReference type="EMBL" id="GAA1220386.1"/>
    </source>
</evidence>
<feature type="transmembrane region" description="Helical" evidence="1">
    <location>
        <begin position="173"/>
        <end position="192"/>
    </location>
</feature>
<reference evidence="3" key="1">
    <citation type="journal article" date="2019" name="Int. J. Syst. Evol. Microbiol.">
        <title>The Global Catalogue of Microorganisms (GCM) 10K type strain sequencing project: providing services to taxonomists for standard genome sequencing and annotation.</title>
        <authorList>
            <consortium name="The Broad Institute Genomics Platform"/>
            <consortium name="The Broad Institute Genome Sequencing Center for Infectious Disease"/>
            <person name="Wu L."/>
            <person name="Ma J."/>
        </authorList>
    </citation>
    <scope>NUCLEOTIDE SEQUENCE [LARGE SCALE GENOMIC DNA]</scope>
    <source>
        <strain evidence="3">JCM 12762</strain>
    </source>
</reference>
<organism evidence="2 3">
    <name type="scientific">Rhodoglobus aureus</name>
    <dbReference type="NCBI Taxonomy" id="191497"/>
    <lineage>
        <taxon>Bacteria</taxon>
        <taxon>Bacillati</taxon>
        <taxon>Actinomycetota</taxon>
        <taxon>Actinomycetes</taxon>
        <taxon>Micrococcales</taxon>
        <taxon>Microbacteriaceae</taxon>
        <taxon>Rhodoglobus</taxon>
    </lineage>
</organism>
<name>A0ABP4GES7_9MICO</name>
<keyword evidence="3" id="KW-1185">Reference proteome</keyword>
<comment type="caution">
    <text evidence="2">The sequence shown here is derived from an EMBL/GenBank/DDBJ whole genome shotgun (WGS) entry which is preliminary data.</text>
</comment>
<evidence type="ECO:0000313" key="3">
    <source>
        <dbReference type="Proteomes" id="UP001500943"/>
    </source>
</evidence>
<proteinExistence type="predicted"/>
<feature type="transmembrane region" description="Helical" evidence="1">
    <location>
        <begin position="49"/>
        <end position="69"/>
    </location>
</feature>
<dbReference type="Proteomes" id="UP001500943">
    <property type="component" value="Unassembled WGS sequence"/>
</dbReference>
<keyword evidence="1" id="KW-1133">Transmembrane helix</keyword>
<dbReference type="EMBL" id="BAAAKW010000033">
    <property type="protein sequence ID" value="GAA1220386.1"/>
    <property type="molecule type" value="Genomic_DNA"/>
</dbReference>
<evidence type="ECO:0000256" key="1">
    <source>
        <dbReference type="SAM" id="Phobius"/>
    </source>
</evidence>
<feature type="transmembrane region" description="Helical" evidence="1">
    <location>
        <begin position="81"/>
        <end position="107"/>
    </location>
</feature>
<feature type="transmembrane region" description="Helical" evidence="1">
    <location>
        <begin position="6"/>
        <end position="28"/>
    </location>
</feature>
<dbReference type="RefSeq" id="WP_343925474.1">
    <property type="nucleotide sequence ID" value="NZ_BAAAKW010000033.1"/>
</dbReference>
<protein>
    <submittedName>
        <fullName evidence="2">Uncharacterized protein</fullName>
    </submittedName>
</protein>
<keyword evidence="1" id="KW-0812">Transmembrane</keyword>
<gene>
    <name evidence="2" type="ORF">GCM10009655_19950</name>
</gene>
<accession>A0ABP4GES7</accession>